<dbReference type="PANTHER" id="PTHR43798:SF31">
    <property type="entry name" value="AB HYDROLASE SUPERFAMILY PROTEIN YCLE"/>
    <property type="match status" value="1"/>
</dbReference>
<dbReference type="InterPro" id="IPR050266">
    <property type="entry name" value="AB_hydrolase_sf"/>
</dbReference>
<dbReference type="GO" id="GO:0016787">
    <property type="term" value="F:hydrolase activity"/>
    <property type="evidence" value="ECO:0007669"/>
    <property type="project" value="UniProtKB-KW"/>
</dbReference>
<keyword evidence="1 3" id="KW-0378">Hydrolase</keyword>
<reference evidence="4" key="1">
    <citation type="journal article" date="2019" name="Int. J. Syst. Evol. Microbiol.">
        <title>The Global Catalogue of Microorganisms (GCM) 10K type strain sequencing project: providing services to taxonomists for standard genome sequencing and annotation.</title>
        <authorList>
            <consortium name="The Broad Institute Genomics Platform"/>
            <consortium name="The Broad Institute Genome Sequencing Center for Infectious Disease"/>
            <person name="Wu L."/>
            <person name="Ma J."/>
        </authorList>
    </citation>
    <scope>NUCLEOTIDE SEQUENCE [LARGE SCALE GENOMIC DNA]</scope>
    <source>
        <strain evidence="4">JCM 16578</strain>
    </source>
</reference>
<accession>A0ABP7KPD0</accession>
<dbReference type="InterPro" id="IPR000073">
    <property type="entry name" value="AB_hydrolase_1"/>
</dbReference>
<evidence type="ECO:0000256" key="1">
    <source>
        <dbReference type="ARBA" id="ARBA00022801"/>
    </source>
</evidence>
<name>A0ABP7KPD0_9ACTN</name>
<dbReference type="InterPro" id="IPR029058">
    <property type="entry name" value="AB_hydrolase_fold"/>
</dbReference>
<organism evidence="3 4">
    <name type="scientific">Streptomyces lannensis</name>
    <dbReference type="NCBI Taxonomy" id="766498"/>
    <lineage>
        <taxon>Bacteria</taxon>
        <taxon>Bacillati</taxon>
        <taxon>Actinomycetota</taxon>
        <taxon>Actinomycetes</taxon>
        <taxon>Kitasatosporales</taxon>
        <taxon>Streptomycetaceae</taxon>
        <taxon>Streptomyces</taxon>
    </lineage>
</organism>
<evidence type="ECO:0000313" key="3">
    <source>
        <dbReference type="EMBL" id="GAA3883776.1"/>
    </source>
</evidence>
<dbReference type="Pfam" id="PF00561">
    <property type="entry name" value="Abhydrolase_1"/>
    <property type="match status" value="1"/>
</dbReference>
<evidence type="ECO:0000313" key="4">
    <source>
        <dbReference type="Proteomes" id="UP001501563"/>
    </source>
</evidence>
<evidence type="ECO:0000259" key="2">
    <source>
        <dbReference type="Pfam" id="PF00561"/>
    </source>
</evidence>
<dbReference type="EMBL" id="BAAAZA010000019">
    <property type="protein sequence ID" value="GAA3883776.1"/>
    <property type="molecule type" value="Genomic_DNA"/>
</dbReference>
<dbReference type="Proteomes" id="UP001501563">
    <property type="component" value="Unassembled WGS sequence"/>
</dbReference>
<proteinExistence type="predicted"/>
<protein>
    <submittedName>
        <fullName evidence="3">Alpha/beta hydrolase</fullName>
    </submittedName>
</protein>
<dbReference type="PRINTS" id="PR00111">
    <property type="entry name" value="ABHYDROLASE"/>
</dbReference>
<gene>
    <name evidence="3" type="ORF">GCM10022207_58540</name>
</gene>
<dbReference type="PANTHER" id="PTHR43798">
    <property type="entry name" value="MONOACYLGLYCEROL LIPASE"/>
    <property type="match status" value="1"/>
</dbReference>
<keyword evidence="4" id="KW-1185">Reference proteome</keyword>
<dbReference type="SUPFAM" id="SSF53474">
    <property type="entry name" value="alpha/beta-Hydrolases"/>
    <property type="match status" value="1"/>
</dbReference>
<sequence>MWAHSWLAGHEAYDCMIPYLDTERFTWVFPDFRGYGRSSGLTGDCSITEMGSDIVDLADALEWQEFHLVGHSMGGQAAQWVSGQPGARDRLSSLVLLCAVPSRAFPLDEEGSRLFEAAIADSDARASVIAAVTGGRLGTGFVRHVNELSRRTADPAAMGSYLRTWTQEDVSDQVHGYERPVLVLTGQYDTVLTAEVAADQIVPQYTDVRSLVLEGAAHLAPMETPARTVALIVDHFLGGTEKASDG</sequence>
<comment type="caution">
    <text evidence="3">The sequence shown here is derived from an EMBL/GenBank/DDBJ whole genome shotgun (WGS) entry which is preliminary data.</text>
</comment>
<dbReference type="Gene3D" id="3.40.50.1820">
    <property type="entry name" value="alpha/beta hydrolase"/>
    <property type="match status" value="1"/>
</dbReference>
<feature type="domain" description="AB hydrolase-1" evidence="2">
    <location>
        <begin position="4"/>
        <end position="223"/>
    </location>
</feature>